<comment type="function">
    <text evidence="7">Catalytic component of the histone acetylase B (HAT-B) complex. Has intrinsic substrate specificity that modifies lysine in recognition sequence GXGKXG. Involved in DNA double-strand break repair.</text>
</comment>
<evidence type="ECO:0000256" key="6">
    <source>
        <dbReference type="ARBA" id="ARBA00048017"/>
    </source>
</evidence>
<sequence>MEEEWTSDANEAFTISLVTPSDSGLKKLDSFNPKFTYAVFENEQIFGYKGLKVNLTYNATDMRPNLSVSCIKKFKTVGEAEAVDIPEIMKEFLPGVAFQKKSDFELAVKQTPTSWTPPGELVNTIERDGETYEIWKGSLADPAVKQLVKRIQLLVLFYIEGGSYIGEDADGKDEPDYSLARWSVFFLYKKPSTANEQYVFQGYSTVYHFWLFQNPTPPASPGKTPALLEPKKNASWELPSGDYPYTELPHRARISQFLILPPFQGKGAGAMLYNTIFDLQSKDDFTKEITVEDPNEAFDLLRDLCDMKYLRKNFPEFANLTVNPDIAVANKGAVLHHSTQISNKDSGANISAKGIVDVDALEALRLRVKIAPRQFWRLVEMHLMSKLPLSVQPLPDDEEVERPAASKADKHAYMLWRILLKQRLYRRNASILGEFEVTERIIKLNDTLDNVEWEYARILERLNAPRPEVDANANGSSASHGKRKSEGEEEGPSSKKARVDDE</sequence>
<dbReference type="Pfam" id="PF21184">
    <property type="entry name" value="HAT1_C_fung"/>
    <property type="match status" value="1"/>
</dbReference>
<evidence type="ECO:0000259" key="9">
    <source>
        <dbReference type="Pfam" id="PF10394"/>
    </source>
</evidence>
<dbReference type="Proteomes" id="UP001396898">
    <property type="component" value="Unassembled WGS sequence"/>
</dbReference>
<comment type="catalytic activity">
    <reaction evidence="6 7">
        <text>L-lysyl-[protein] + acetyl-CoA = N(6)-acetyl-L-lysyl-[protein] + CoA + H(+)</text>
        <dbReference type="Rhea" id="RHEA:45948"/>
        <dbReference type="Rhea" id="RHEA-COMP:9752"/>
        <dbReference type="Rhea" id="RHEA-COMP:10731"/>
        <dbReference type="ChEBI" id="CHEBI:15378"/>
        <dbReference type="ChEBI" id="CHEBI:29969"/>
        <dbReference type="ChEBI" id="CHEBI:57287"/>
        <dbReference type="ChEBI" id="CHEBI:57288"/>
        <dbReference type="ChEBI" id="CHEBI:61930"/>
        <dbReference type="EC" id="2.3.1.48"/>
    </reaction>
</comment>
<keyword evidence="7" id="KW-0963">Cytoplasm</keyword>
<name>A0ABR1R6V3_9PEZI</name>
<reference evidence="10 11" key="1">
    <citation type="submission" date="2023-01" db="EMBL/GenBank/DDBJ databases">
        <title>Analysis of 21 Apiospora genomes using comparative genomics revels a genus with tremendous synthesis potential of carbohydrate active enzymes and secondary metabolites.</title>
        <authorList>
            <person name="Sorensen T."/>
        </authorList>
    </citation>
    <scope>NUCLEOTIDE SEQUENCE [LARGE SCALE GENOMIC DNA]</scope>
    <source>
        <strain evidence="10 11">CBS 20057</strain>
    </source>
</reference>
<comment type="subunit">
    <text evidence="7">Component of the HAT-B complex composed of at least HAT1 and HAT2. The HAT-B complex binds to histone H4 tail.</text>
</comment>
<evidence type="ECO:0000256" key="3">
    <source>
        <dbReference type="ARBA" id="ARBA00021268"/>
    </source>
</evidence>
<dbReference type="InterPro" id="IPR019467">
    <property type="entry name" value="Hat1_N"/>
</dbReference>
<dbReference type="InterPro" id="IPR017380">
    <property type="entry name" value="Hist_AcTrfase_B-typ_cat-su"/>
</dbReference>
<dbReference type="EC" id="2.3.1.48" evidence="2 7"/>
<accession>A0ABR1R6V3</accession>
<keyword evidence="11" id="KW-1185">Reference proteome</keyword>
<protein>
    <recommendedName>
        <fullName evidence="3 7">Histone acetyltransferase type B catalytic subunit</fullName>
        <ecNumber evidence="2 7">2.3.1.48</ecNumber>
    </recommendedName>
</protein>
<dbReference type="Gene3D" id="3.40.630.30">
    <property type="match status" value="1"/>
</dbReference>
<feature type="domain" description="Histone acetyl transferase HAT1 N-terminal" evidence="9">
    <location>
        <begin position="5"/>
        <end position="160"/>
    </location>
</feature>
<dbReference type="InterPro" id="IPR016181">
    <property type="entry name" value="Acyl_CoA_acyltransferase"/>
</dbReference>
<evidence type="ECO:0000313" key="11">
    <source>
        <dbReference type="Proteomes" id="UP001396898"/>
    </source>
</evidence>
<proteinExistence type="inferred from homology"/>
<evidence type="ECO:0000256" key="8">
    <source>
        <dbReference type="SAM" id="MobiDB-lite"/>
    </source>
</evidence>
<keyword evidence="7" id="KW-0539">Nucleus</keyword>
<dbReference type="PANTHER" id="PTHR12046">
    <property type="entry name" value="HISTONE ACETYLTRANSFERASE TYPE B CATALYTIC SUBUNIT"/>
    <property type="match status" value="1"/>
</dbReference>
<evidence type="ECO:0000256" key="4">
    <source>
        <dbReference type="ARBA" id="ARBA00022679"/>
    </source>
</evidence>
<evidence type="ECO:0000256" key="1">
    <source>
        <dbReference type="ARBA" id="ARBA00010543"/>
    </source>
</evidence>
<dbReference type="PIRSF" id="PIRSF038084">
    <property type="entry name" value="HAT-B_cat"/>
    <property type="match status" value="1"/>
</dbReference>
<organism evidence="10 11">
    <name type="scientific">Apiospora marii</name>
    <dbReference type="NCBI Taxonomy" id="335849"/>
    <lineage>
        <taxon>Eukaryota</taxon>
        <taxon>Fungi</taxon>
        <taxon>Dikarya</taxon>
        <taxon>Ascomycota</taxon>
        <taxon>Pezizomycotina</taxon>
        <taxon>Sordariomycetes</taxon>
        <taxon>Xylariomycetidae</taxon>
        <taxon>Amphisphaeriales</taxon>
        <taxon>Apiosporaceae</taxon>
        <taxon>Apiospora</taxon>
    </lineage>
</organism>
<dbReference type="InterPro" id="IPR037113">
    <property type="entry name" value="Hat1_N_sf"/>
</dbReference>
<dbReference type="EMBL" id="JAQQWI010000018">
    <property type="protein sequence ID" value="KAK8001520.1"/>
    <property type="molecule type" value="Genomic_DNA"/>
</dbReference>
<feature type="region of interest" description="Disordered" evidence="8">
    <location>
        <begin position="466"/>
        <end position="502"/>
    </location>
</feature>
<evidence type="ECO:0000313" key="10">
    <source>
        <dbReference type="EMBL" id="KAK8001520.1"/>
    </source>
</evidence>
<dbReference type="Gene3D" id="3.90.360.10">
    <property type="entry name" value="Histone acetyl transferase 1 (HAT1), N-terminal domain"/>
    <property type="match status" value="1"/>
</dbReference>
<dbReference type="SUPFAM" id="SSF55729">
    <property type="entry name" value="Acyl-CoA N-acyltransferases (Nat)"/>
    <property type="match status" value="1"/>
</dbReference>
<comment type="subcellular location">
    <subcellularLocation>
        <location evidence="7">Cytoplasm</location>
    </subcellularLocation>
    <subcellularLocation>
        <location evidence="7">Nucleus</location>
    </subcellularLocation>
</comment>
<comment type="similarity">
    <text evidence="1 7">Belongs to the HAT1 family.</text>
</comment>
<evidence type="ECO:0000256" key="7">
    <source>
        <dbReference type="PIRNR" id="PIRNR038084"/>
    </source>
</evidence>
<dbReference type="Pfam" id="PF10394">
    <property type="entry name" value="Hat1_N"/>
    <property type="match status" value="1"/>
</dbReference>
<comment type="caution">
    <text evidence="10">The sequence shown here is derived from an EMBL/GenBank/DDBJ whole genome shotgun (WGS) entry which is preliminary data.</text>
</comment>
<evidence type="ECO:0000256" key="2">
    <source>
        <dbReference type="ARBA" id="ARBA00013184"/>
    </source>
</evidence>
<keyword evidence="4 7" id="KW-0808">Transferase</keyword>
<gene>
    <name evidence="10" type="ORF">PG991_013742</name>
</gene>
<evidence type="ECO:0000256" key="5">
    <source>
        <dbReference type="ARBA" id="ARBA00023315"/>
    </source>
</evidence>
<keyword evidence="5 7" id="KW-0012">Acyltransferase</keyword>